<feature type="binding site" evidence="13">
    <location>
        <position position="383"/>
    </location>
    <ligand>
        <name>L-serine</name>
        <dbReference type="ChEBI" id="CHEBI:33384"/>
    </ligand>
</feature>
<dbReference type="PANTHER" id="PTHR43697:SF1">
    <property type="entry name" value="SERINE--TRNA LIGASE"/>
    <property type="match status" value="1"/>
</dbReference>
<dbReference type="InterPro" id="IPR045864">
    <property type="entry name" value="aa-tRNA-synth_II/BPL/LPL"/>
</dbReference>
<dbReference type="EC" id="6.1.1.11" evidence="12"/>
<feature type="binding site" evidence="12 14">
    <location>
        <begin position="262"/>
        <end position="264"/>
    </location>
    <ligand>
        <name>ATP</name>
        <dbReference type="ChEBI" id="CHEBI:30616"/>
    </ligand>
</feature>
<comment type="subunit">
    <text evidence="12">Homodimer. The tRNA molecule binds across the dimer.</text>
</comment>
<dbReference type="Gene3D" id="3.30.930.10">
    <property type="entry name" value="Bira Bifunctional Protein, Domain 2"/>
    <property type="match status" value="1"/>
</dbReference>
<dbReference type="InterPro" id="IPR042103">
    <property type="entry name" value="SerRS_1_N_sf"/>
</dbReference>
<evidence type="ECO:0000256" key="12">
    <source>
        <dbReference type="HAMAP-Rule" id="MF_00176"/>
    </source>
</evidence>
<feature type="binding site" evidence="13">
    <location>
        <position position="262"/>
    </location>
    <ligand>
        <name>L-serine</name>
        <dbReference type="ChEBI" id="CHEBI:33384"/>
    </ligand>
</feature>
<dbReference type="OrthoDB" id="9804647at2"/>
<name>A0A1G9PVI6_9PROT</name>
<dbReference type="Pfam" id="PF02403">
    <property type="entry name" value="Seryl_tRNA_N"/>
    <property type="match status" value="1"/>
</dbReference>
<dbReference type="PRINTS" id="PR00981">
    <property type="entry name" value="TRNASYNTHSER"/>
</dbReference>
<dbReference type="PANTHER" id="PTHR43697">
    <property type="entry name" value="SERYL-TRNA SYNTHETASE"/>
    <property type="match status" value="1"/>
</dbReference>
<dbReference type="AlphaFoldDB" id="A0A1G9PVI6"/>
<keyword evidence="7 12" id="KW-0067">ATP-binding</keyword>
<dbReference type="RefSeq" id="WP_091767705.1">
    <property type="nucleotide sequence ID" value="NZ_FNHG01000004.1"/>
</dbReference>
<dbReference type="InterPro" id="IPR033729">
    <property type="entry name" value="SerRS_core"/>
</dbReference>
<sequence>MHDIKLIRDDAAAFDAALARRGMEPQSPALLKLDVQRREALGRQQEAETERNALSKLVGRAKASGDEAEFNRLRGEVDRLKTVLEESSEQAKHFDEALNQHLAALPNLPEADVPMGKDENDNQEIRRWGEPKALGFKAKDHVDLGEGLGQMDFEAAAAMSGARFVALKGGLARLERALAQFMLDLHTGEHGYMEVSPPYMVRDEAMFGTGQLPKFADDLFRTTDGRWLIPTAEVPLTNLARDAIHDDAALPMRMTAYTPCFRAEAGSAGRDTRGMIRMHQFQKVEMVALVKPEDSAAELDRMTGCAEKVLQLLELPYRVMLLCNGDMGFSAQRTYDLEVWLPSQDAYREISSCSNCGEFQARRMNARFRKEGEKKPAFLHTLNGSGVAVGRAMLAVMENHQNEDGSITIPAVLRPYMGGLERLEA</sequence>
<feature type="binding site" evidence="12">
    <location>
        <begin position="231"/>
        <end position="233"/>
    </location>
    <ligand>
        <name>L-serine</name>
        <dbReference type="ChEBI" id="CHEBI:33384"/>
    </ligand>
</feature>
<accession>A0A1G9PVI6</accession>
<dbReference type="GO" id="GO:0004828">
    <property type="term" value="F:serine-tRNA ligase activity"/>
    <property type="evidence" value="ECO:0007669"/>
    <property type="project" value="UniProtKB-UniRule"/>
</dbReference>
<protein>
    <recommendedName>
        <fullName evidence="12">Serine--tRNA ligase</fullName>
        <ecNumber evidence="12">6.1.1.11</ecNumber>
    </recommendedName>
    <alternativeName>
        <fullName evidence="12">Seryl-tRNA synthetase</fullName>
        <shortName evidence="12">SerRS</shortName>
    </alternativeName>
    <alternativeName>
        <fullName evidence="12">Seryl-tRNA(Ser/Sec) synthetase</fullName>
    </alternativeName>
</protein>
<dbReference type="InterPro" id="IPR002317">
    <property type="entry name" value="Ser-tRNA-ligase_type_1"/>
</dbReference>
<dbReference type="GO" id="GO:0016260">
    <property type="term" value="P:selenocysteine biosynthetic process"/>
    <property type="evidence" value="ECO:0007669"/>
    <property type="project" value="UniProtKB-UniRule"/>
</dbReference>
<evidence type="ECO:0000259" key="15">
    <source>
        <dbReference type="PROSITE" id="PS50862"/>
    </source>
</evidence>
<dbReference type="UniPathway" id="UPA00906">
    <property type="reaction ID" value="UER00895"/>
</dbReference>
<comment type="pathway">
    <text evidence="2 12">Aminoacyl-tRNA biosynthesis; selenocysteinyl-tRNA(Sec) biosynthesis; L-seryl-tRNA(Sec) from L-serine and tRNA(Sec): step 1/1.</text>
</comment>
<organism evidence="16 17">
    <name type="scientific">Maricaulis salignorans</name>
    <dbReference type="NCBI Taxonomy" id="144026"/>
    <lineage>
        <taxon>Bacteria</taxon>
        <taxon>Pseudomonadati</taxon>
        <taxon>Pseudomonadota</taxon>
        <taxon>Alphaproteobacteria</taxon>
        <taxon>Maricaulales</taxon>
        <taxon>Maricaulaceae</taxon>
        <taxon>Maricaulis</taxon>
    </lineage>
</organism>
<dbReference type="Proteomes" id="UP000199759">
    <property type="component" value="Unassembled WGS sequence"/>
</dbReference>
<comment type="similarity">
    <text evidence="3 12">Belongs to the class-II aminoacyl-tRNA synthetase family. Type-1 seryl-tRNA synthetase subfamily.</text>
</comment>
<dbReference type="PROSITE" id="PS50862">
    <property type="entry name" value="AA_TRNA_LIGASE_II"/>
    <property type="match status" value="1"/>
</dbReference>
<dbReference type="InterPro" id="IPR015866">
    <property type="entry name" value="Ser-tRNA-synth_1_N"/>
</dbReference>
<evidence type="ECO:0000256" key="4">
    <source>
        <dbReference type="ARBA" id="ARBA00022490"/>
    </source>
</evidence>
<dbReference type="GO" id="GO:0005524">
    <property type="term" value="F:ATP binding"/>
    <property type="evidence" value="ECO:0007669"/>
    <property type="project" value="UniProtKB-UniRule"/>
</dbReference>
<keyword evidence="17" id="KW-1185">Reference proteome</keyword>
<evidence type="ECO:0000256" key="13">
    <source>
        <dbReference type="PIRSR" id="PIRSR001529-1"/>
    </source>
</evidence>
<evidence type="ECO:0000256" key="3">
    <source>
        <dbReference type="ARBA" id="ARBA00010728"/>
    </source>
</evidence>
<dbReference type="Gene3D" id="1.10.287.40">
    <property type="entry name" value="Serine-tRNA synthetase, tRNA binding domain"/>
    <property type="match status" value="1"/>
</dbReference>
<evidence type="ECO:0000256" key="8">
    <source>
        <dbReference type="ARBA" id="ARBA00022917"/>
    </source>
</evidence>
<evidence type="ECO:0000256" key="11">
    <source>
        <dbReference type="ARBA" id="ARBA00048823"/>
    </source>
</evidence>
<evidence type="ECO:0000256" key="10">
    <source>
        <dbReference type="ARBA" id="ARBA00047929"/>
    </source>
</evidence>
<dbReference type="GO" id="GO:0006434">
    <property type="term" value="P:seryl-tRNA aminoacylation"/>
    <property type="evidence" value="ECO:0007669"/>
    <property type="project" value="UniProtKB-UniRule"/>
</dbReference>
<evidence type="ECO:0000256" key="9">
    <source>
        <dbReference type="ARBA" id="ARBA00023146"/>
    </source>
</evidence>
<comment type="catalytic activity">
    <reaction evidence="11 12">
        <text>tRNA(Ser) + L-serine + ATP = L-seryl-tRNA(Ser) + AMP + diphosphate + H(+)</text>
        <dbReference type="Rhea" id="RHEA:12292"/>
        <dbReference type="Rhea" id="RHEA-COMP:9669"/>
        <dbReference type="Rhea" id="RHEA-COMP:9703"/>
        <dbReference type="ChEBI" id="CHEBI:15378"/>
        <dbReference type="ChEBI" id="CHEBI:30616"/>
        <dbReference type="ChEBI" id="CHEBI:33019"/>
        <dbReference type="ChEBI" id="CHEBI:33384"/>
        <dbReference type="ChEBI" id="CHEBI:78442"/>
        <dbReference type="ChEBI" id="CHEBI:78533"/>
        <dbReference type="ChEBI" id="CHEBI:456215"/>
        <dbReference type="EC" id="6.1.1.11"/>
    </reaction>
</comment>
<dbReference type="PROSITE" id="PS00723">
    <property type="entry name" value="POLYPRENYL_SYNTHASE_1"/>
    <property type="match status" value="1"/>
</dbReference>
<dbReference type="EMBL" id="FNHG01000004">
    <property type="protein sequence ID" value="SDM02802.1"/>
    <property type="molecule type" value="Genomic_DNA"/>
</dbReference>
<dbReference type="CDD" id="cd00770">
    <property type="entry name" value="SerRS_core"/>
    <property type="match status" value="1"/>
</dbReference>
<feature type="binding site" evidence="12 13">
    <location>
        <position position="285"/>
    </location>
    <ligand>
        <name>L-serine</name>
        <dbReference type="ChEBI" id="CHEBI:33384"/>
    </ligand>
</feature>
<evidence type="ECO:0000313" key="16">
    <source>
        <dbReference type="EMBL" id="SDM02802.1"/>
    </source>
</evidence>
<evidence type="ECO:0000313" key="17">
    <source>
        <dbReference type="Proteomes" id="UP000199759"/>
    </source>
</evidence>
<feature type="binding site" evidence="13">
    <location>
        <position position="231"/>
    </location>
    <ligand>
        <name>L-serine</name>
        <dbReference type="ChEBI" id="CHEBI:33384"/>
    </ligand>
</feature>
<dbReference type="HAMAP" id="MF_00176">
    <property type="entry name" value="Ser_tRNA_synth_type1"/>
    <property type="match status" value="1"/>
</dbReference>
<evidence type="ECO:0000256" key="5">
    <source>
        <dbReference type="ARBA" id="ARBA00022598"/>
    </source>
</evidence>
<feature type="domain" description="Aminoacyl-transfer RNA synthetases class-II family profile" evidence="15">
    <location>
        <begin position="173"/>
        <end position="410"/>
    </location>
</feature>
<evidence type="ECO:0000256" key="6">
    <source>
        <dbReference type="ARBA" id="ARBA00022741"/>
    </source>
</evidence>
<keyword evidence="8 12" id="KW-0648">Protein biosynthesis</keyword>
<evidence type="ECO:0000256" key="14">
    <source>
        <dbReference type="PIRSR" id="PIRSR001529-2"/>
    </source>
</evidence>
<comment type="domain">
    <text evidence="12">Consists of two distinct domains, a catalytic core and a N-terminal extension that is involved in tRNA binding.</text>
</comment>
<dbReference type="InterPro" id="IPR002314">
    <property type="entry name" value="aa-tRNA-synt_IIb"/>
</dbReference>
<evidence type="ECO:0000256" key="7">
    <source>
        <dbReference type="ARBA" id="ARBA00022840"/>
    </source>
</evidence>
<feature type="binding site" evidence="12 14">
    <location>
        <begin position="349"/>
        <end position="352"/>
    </location>
    <ligand>
        <name>ATP</name>
        <dbReference type="ChEBI" id="CHEBI:30616"/>
    </ligand>
</feature>
<dbReference type="PIRSF" id="PIRSF001529">
    <property type="entry name" value="Ser-tRNA-synth_IIa"/>
    <property type="match status" value="1"/>
</dbReference>
<evidence type="ECO:0000256" key="2">
    <source>
        <dbReference type="ARBA" id="ARBA00005045"/>
    </source>
</evidence>
<comment type="subcellular location">
    <subcellularLocation>
        <location evidence="1 12">Cytoplasm</location>
    </subcellularLocation>
</comment>
<dbReference type="InterPro" id="IPR033749">
    <property type="entry name" value="Polyprenyl_synt_CS"/>
</dbReference>
<evidence type="ECO:0000256" key="1">
    <source>
        <dbReference type="ARBA" id="ARBA00004496"/>
    </source>
</evidence>
<reference evidence="16 17" key="1">
    <citation type="submission" date="2016-10" db="EMBL/GenBank/DDBJ databases">
        <authorList>
            <person name="de Groot N.N."/>
        </authorList>
    </citation>
    <scope>NUCLEOTIDE SEQUENCE [LARGE SCALE GENOMIC DNA]</scope>
    <source>
        <strain evidence="16 17">DSM 16077</strain>
    </source>
</reference>
<dbReference type="NCBIfam" id="TIGR00414">
    <property type="entry name" value="serS"/>
    <property type="match status" value="1"/>
</dbReference>
<gene>
    <name evidence="12" type="primary">serS</name>
    <name evidence="16" type="ORF">SAMN04488568_10451</name>
</gene>
<comment type="function">
    <text evidence="12">Catalyzes the attachment of serine to tRNA(Ser). Is also able to aminoacylate tRNA(Sec) with serine, to form the misacylated tRNA L-seryl-tRNA(Sec), which will be further converted into selenocysteinyl-tRNA(Sec).</text>
</comment>
<comment type="caution">
    <text evidence="12">Lacks conserved residue(s) required for the propagation of feature annotation.</text>
</comment>
<keyword evidence="4 12" id="KW-0963">Cytoplasm</keyword>
<dbReference type="Pfam" id="PF00587">
    <property type="entry name" value="tRNA-synt_2b"/>
    <property type="match status" value="1"/>
</dbReference>
<dbReference type="STRING" id="144026.SAMN04488568_10451"/>
<comment type="catalytic activity">
    <reaction evidence="10 12">
        <text>tRNA(Sec) + L-serine + ATP = L-seryl-tRNA(Sec) + AMP + diphosphate + H(+)</text>
        <dbReference type="Rhea" id="RHEA:42580"/>
        <dbReference type="Rhea" id="RHEA-COMP:9742"/>
        <dbReference type="Rhea" id="RHEA-COMP:10128"/>
        <dbReference type="ChEBI" id="CHEBI:15378"/>
        <dbReference type="ChEBI" id="CHEBI:30616"/>
        <dbReference type="ChEBI" id="CHEBI:33019"/>
        <dbReference type="ChEBI" id="CHEBI:33384"/>
        <dbReference type="ChEBI" id="CHEBI:78442"/>
        <dbReference type="ChEBI" id="CHEBI:78533"/>
        <dbReference type="ChEBI" id="CHEBI:456215"/>
        <dbReference type="EC" id="6.1.1.11"/>
    </reaction>
</comment>
<keyword evidence="6 12" id="KW-0547">Nucleotide-binding</keyword>
<feature type="binding site" evidence="12">
    <location>
        <position position="385"/>
    </location>
    <ligand>
        <name>L-serine</name>
        <dbReference type="ChEBI" id="CHEBI:33384"/>
    </ligand>
</feature>
<dbReference type="InterPro" id="IPR010978">
    <property type="entry name" value="tRNA-bd_arm"/>
</dbReference>
<dbReference type="SUPFAM" id="SSF55681">
    <property type="entry name" value="Class II aaRS and biotin synthetases"/>
    <property type="match status" value="1"/>
</dbReference>
<keyword evidence="5 12" id="KW-0436">Ligase</keyword>
<keyword evidence="9 12" id="KW-0030">Aminoacyl-tRNA synthetase</keyword>
<proteinExistence type="inferred from homology"/>
<dbReference type="GO" id="GO:0005737">
    <property type="term" value="C:cytoplasm"/>
    <property type="evidence" value="ECO:0007669"/>
    <property type="project" value="UniProtKB-SubCell"/>
</dbReference>
<dbReference type="SUPFAM" id="SSF46589">
    <property type="entry name" value="tRNA-binding arm"/>
    <property type="match status" value="1"/>
</dbReference>
<dbReference type="InterPro" id="IPR006195">
    <property type="entry name" value="aa-tRNA-synth_II"/>
</dbReference>